<comment type="caution">
    <text evidence="1">The sequence shown here is derived from an EMBL/GenBank/DDBJ whole genome shotgun (WGS) entry which is preliminary data.</text>
</comment>
<dbReference type="Proteomes" id="UP001176500">
    <property type="component" value="Unassembled WGS sequence"/>
</dbReference>
<protein>
    <submittedName>
        <fullName evidence="1">Phage tail fiber protein</fullName>
    </submittedName>
</protein>
<accession>A0ABT8LVT8</accession>
<proteinExistence type="predicted"/>
<gene>
    <name evidence="1" type="ORF">QO199_22405</name>
</gene>
<sequence>MSVPNQTPYNIYTANGLTTVFPYEFYLLNAGDLAVSLNGSVITSGYTISGVGNVDGGEVSFLTPPANGVTVMLERVIPTYRLTDYQDNGDLLADTVNKDFDRLWMAIQQAFIYLGLALTRPLLGGPFNAKGYRIENLGYPVNSSDAANKQYVEDVAAGTLNRTLRVPENYVRVIPAIGSRRRQLLAFDDFGNPITVLPESGSASDVLIVLAGADGADRIGMGQSTVRDVIGHVTPEMFGVPDDGDWTPQITAAVATMREVHLMAGKEYRCDGTIYMPSNNMQRLKFVFNGATIFANHMQPVFRAPAPLESPAISYYHIVGPGKIRSIGSVDTVYEQGKNFVGFPAGDHSSIYNIEMTDISCDGAQFWGYAGHGGDLFFDNVRDNPVATYGLYNQIGRVNIGHSGGDTLLMKGNYNSVEWCHAKKAGLPGSNPEPGYICGGCVIFGAPVDGDPLGSNNRVGYYKADQWSSLGVGFSGDNCSVGEIELGESIFEDDSPLVQGNKPYVAIYNGNGNHIGRITSKKSAYGVLFIRGERHTLDYAELNNCHKEQLSLNINTVGSTVGDFVVNNSLHVGMYIEPGAGCSINRIIFNNADIPLGNTACQIRNANASIGEIRINGSGSSSGSGVFVEQRAKSAIRFITCNNINGMAVWVRPGGRAPSSAHLSNLSTASRPVMQISSNQSACSNYYILNNSSTGQPTVYAEPSSGGAVSTWVGCEGAIPLAQGGATLNAATTSNRFY</sequence>
<evidence type="ECO:0000313" key="2">
    <source>
        <dbReference type="Proteomes" id="UP001176500"/>
    </source>
</evidence>
<name>A0ABT8LVT8_9GAMM</name>
<evidence type="ECO:0000313" key="1">
    <source>
        <dbReference type="EMBL" id="MDN6881405.1"/>
    </source>
</evidence>
<keyword evidence="2" id="KW-1185">Reference proteome</keyword>
<organism evidence="1 2">
    <name type="scientific">Serratia bockelmannii</name>
    <dbReference type="NCBI Taxonomy" id="2703793"/>
    <lineage>
        <taxon>Bacteria</taxon>
        <taxon>Pseudomonadati</taxon>
        <taxon>Pseudomonadota</taxon>
        <taxon>Gammaproteobacteria</taxon>
        <taxon>Enterobacterales</taxon>
        <taxon>Yersiniaceae</taxon>
        <taxon>Serratia</taxon>
    </lineage>
</organism>
<reference evidence="1" key="1">
    <citation type="submission" date="2023-05" db="EMBL/GenBank/DDBJ databases">
        <title>Cannabis rhizosphere genomes.</title>
        <authorList>
            <person name="Goff K.L."/>
        </authorList>
    </citation>
    <scope>NUCLEOTIDE SEQUENCE</scope>
    <source>
        <strain evidence="1">SPPC 2817</strain>
    </source>
</reference>
<dbReference type="RefSeq" id="WP_301481109.1">
    <property type="nucleotide sequence ID" value="NZ_JASMRX010000026.1"/>
</dbReference>
<dbReference type="EMBL" id="JASMRX010000026">
    <property type="protein sequence ID" value="MDN6881405.1"/>
    <property type="molecule type" value="Genomic_DNA"/>
</dbReference>